<dbReference type="InterPro" id="IPR005135">
    <property type="entry name" value="Endo/exonuclease/phosphatase"/>
</dbReference>
<gene>
    <name evidence="5" type="ORF">C5167_038583</name>
</gene>
<evidence type="ECO:0000256" key="1">
    <source>
        <dbReference type="SAM" id="MobiDB-lite"/>
    </source>
</evidence>
<feature type="domain" description="Endonuclease/exonuclease/phosphatase" evidence="3">
    <location>
        <begin position="272"/>
        <end position="390"/>
    </location>
</feature>
<dbReference type="EMBL" id="CM010715">
    <property type="protein sequence ID" value="RZC45641.1"/>
    <property type="molecule type" value="Genomic_DNA"/>
</dbReference>
<dbReference type="Gene3D" id="3.60.10.10">
    <property type="entry name" value="Endonuclease/exonuclease/phosphatase"/>
    <property type="match status" value="1"/>
</dbReference>
<dbReference type="InterPro" id="IPR036397">
    <property type="entry name" value="RNaseH_sf"/>
</dbReference>
<dbReference type="InterPro" id="IPR043502">
    <property type="entry name" value="DNA/RNA_pol_sf"/>
</dbReference>
<dbReference type="InterPro" id="IPR002156">
    <property type="entry name" value="RNaseH_domain"/>
</dbReference>
<name>A0A4Y7IDB0_PAPSO</name>
<dbReference type="CDD" id="cd06222">
    <property type="entry name" value="RNase_H_like"/>
    <property type="match status" value="1"/>
</dbReference>
<organism evidence="5 6">
    <name type="scientific">Papaver somniferum</name>
    <name type="common">Opium poppy</name>
    <dbReference type="NCBI Taxonomy" id="3469"/>
    <lineage>
        <taxon>Eukaryota</taxon>
        <taxon>Viridiplantae</taxon>
        <taxon>Streptophyta</taxon>
        <taxon>Embryophyta</taxon>
        <taxon>Tracheophyta</taxon>
        <taxon>Spermatophyta</taxon>
        <taxon>Magnoliopsida</taxon>
        <taxon>Ranunculales</taxon>
        <taxon>Papaveraceae</taxon>
        <taxon>Papaveroideae</taxon>
        <taxon>Papaver</taxon>
    </lineage>
</organism>
<evidence type="ECO:0008006" key="7">
    <source>
        <dbReference type="Google" id="ProtNLM"/>
    </source>
</evidence>
<dbReference type="AlphaFoldDB" id="A0A4Y7IDB0"/>
<feature type="domain" description="Reverse transcriptase" evidence="2">
    <location>
        <begin position="542"/>
        <end position="647"/>
    </location>
</feature>
<dbReference type="Gene3D" id="3.30.420.10">
    <property type="entry name" value="Ribonuclease H-like superfamily/Ribonuclease H"/>
    <property type="match status" value="1"/>
</dbReference>
<feature type="compositionally biased region" description="Polar residues" evidence="1">
    <location>
        <begin position="162"/>
        <end position="173"/>
    </location>
</feature>
<dbReference type="OMA" id="KIRCANT"/>
<dbReference type="PANTHER" id="PTHR33710:SF79">
    <property type="entry name" value="OS06G0205337 PROTEIN"/>
    <property type="match status" value="1"/>
</dbReference>
<keyword evidence="6" id="KW-1185">Reference proteome</keyword>
<evidence type="ECO:0000259" key="3">
    <source>
        <dbReference type="Pfam" id="PF03372"/>
    </source>
</evidence>
<dbReference type="SUPFAM" id="SSF56219">
    <property type="entry name" value="DNase I-like"/>
    <property type="match status" value="1"/>
</dbReference>
<dbReference type="Proteomes" id="UP000316621">
    <property type="component" value="Chromosome 1"/>
</dbReference>
<dbReference type="Pfam" id="PF03372">
    <property type="entry name" value="Exo_endo_phos"/>
    <property type="match status" value="1"/>
</dbReference>
<dbReference type="InterPro" id="IPR000477">
    <property type="entry name" value="RT_dom"/>
</dbReference>
<dbReference type="InterPro" id="IPR044730">
    <property type="entry name" value="RNase_H-like_dom_plant"/>
</dbReference>
<feature type="compositionally biased region" description="Polar residues" evidence="1">
    <location>
        <begin position="197"/>
        <end position="226"/>
    </location>
</feature>
<dbReference type="SUPFAM" id="SSF53098">
    <property type="entry name" value="Ribonuclease H-like"/>
    <property type="match status" value="1"/>
</dbReference>
<dbReference type="Pfam" id="PF13456">
    <property type="entry name" value="RVT_3"/>
    <property type="match status" value="1"/>
</dbReference>
<sequence length="1005" mass="114888">MEGLSQSMQAADIGVGPSRRIRRAITSAKVKEEVNLRWKCYRRFEIIFKETNLFVFRFERKTAYDSVVANAPWSMLGFLTSPGYMFGYWLESDSGRKKKNAKRTCYQYVEHVEDNCKRLQQEHKVEAMIESELAEYSQTEEGRQFLGAYILYTEATSIVNSATGSSTSMSNTHSEIEANGDGESRKNKRVRDEENPQSDNTHQSKTTTHTNPIFQSDETMSENATSDENRSMMDLHMEYQHNDEVLRAIDNKDFQNGGLFDGITKVAFSCMYGALANGNRAAQWDFIMQSRLSTSLPWILLGDMNFILSNREKSGGNPHSQSSLDTARDFVNALGVHDMSFSGNPFTWTNRRNWTELIQERLDRFLGDESWFSFFPDSHVYHLAPIASDHSPIVLTSSRSSSAIKRPNSFNKCWLRDSSCKSVVSENWKSLNNGSAAFKHKRSLKQVRFALRDWNLNSFGNIQYNLQDTKAQIETLYSQGIVDTSNSRLADLNKQLIYWQQVEHDYWNQRGPGGFPPDFYQHMWDVVGEDTVKMVIGFFQGEQYWPTRGLRQGDPLSPYLFILCMDVLSKNLLDAEAKNHIKGIKVTPSDPGITHLFFADDCLILMKANAKEQDKSQSFSGMLSKFDGRLSMWKSKHFNQPGRTVLGSIATHQMTVFPMPKKVTDKIDSIQRNFFWNKDNNGREWFPKSWDVVASPKHLGGLNIRKTAEFNRALLTKLAWRLMNEHDALWVKIMAHKYFPDFNTLSDSMSTSGSWIWRGICEGLEIVKKHSCWEVADGKNINIWKDVWVPSLAKHVPSDMSSSLVYKVSQLIDIDTRNWDINMLKALFTNDIIDQIMRIKIRMQGRDKIRCANTNLIEWLSDLLNANNFWDNAMQLNPTNFIHTVKEFISDCENVILPVHRAAIEQDTVKWQPPAESFLKLNFDASFISVEQPMGFGLIIRDATGAFIEAKGGISKAIDEKHAEAVEVLEALTWAKGKNIENLVLEGDSLNVVNVINGVVEKLTR</sequence>
<evidence type="ECO:0000259" key="4">
    <source>
        <dbReference type="Pfam" id="PF13456"/>
    </source>
</evidence>
<feature type="domain" description="RNase H type-1" evidence="4">
    <location>
        <begin position="922"/>
        <end position="999"/>
    </location>
</feature>
<accession>A0A4Y7IDB0</accession>
<dbReference type="STRING" id="3469.A0A4Y7IDB0"/>
<dbReference type="Gramene" id="RZC45641">
    <property type="protein sequence ID" value="RZC45641"/>
    <property type="gene ID" value="C5167_038583"/>
</dbReference>
<protein>
    <recommendedName>
        <fullName evidence="7">Reverse transcriptase domain-containing protein</fullName>
    </recommendedName>
</protein>
<proteinExistence type="predicted"/>
<reference evidence="5 6" key="1">
    <citation type="journal article" date="2018" name="Science">
        <title>The opium poppy genome and morphinan production.</title>
        <authorList>
            <person name="Guo L."/>
            <person name="Winzer T."/>
            <person name="Yang X."/>
            <person name="Li Y."/>
            <person name="Ning Z."/>
            <person name="He Z."/>
            <person name="Teodor R."/>
            <person name="Lu Y."/>
            <person name="Bowser T.A."/>
            <person name="Graham I.A."/>
            <person name="Ye K."/>
        </authorList>
    </citation>
    <scope>NUCLEOTIDE SEQUENCE [LARGE SCALE GENOMIC DNA]</scope>
    <source>
        <strain evidence="6">cv. HN1</strain>
        <tissue evidence="5">Leaves</tissue>
    </source>
</reference>
<dbReference type="GO" id="GO:0004523">
    <property type="term" value="F:RNA-DNA hybrid ribonuclease activity"/>
    <property type="evidence" value="ECO:0007669"/>
    <property type="project" value="InterPro"/>
</dbReference>
<evidence type="ECO:0000313" key="6">
    <source>
        <dbReference type="Proteomes" id="UP000316621"/>
    </source>
</evidence>
<dbReference type="InterPro" id="IPR036691">
    <property type="entry name" value="Endo/exonu/phosph_ase_sf"/>
</dbReference>
<evidence type="ECO:0000313" key="5">
    <source>
        <dbReference type="EMBL" id="RZC45641.1"/>
    </source>
</evidence>
<dbReference type="GO" id="GO:0003676">
    <property type="term" value="F:nucleic acid binding"/>
    <property type="evidence" value="ECO:0007669"/>
    <property type="project" value="InterPro"/>
</dbReference>
<dbReference type="Pfam" id="PF00078">
    <property type="entry name" value="RVT_1"/>
    <property type="match status" value="1"/>
</dbReference>
<feature type="region of interest" description="Disordered" evidence="1">
    <location>
        <begin position="162"/>
        <end position="227"/>
    </location>
</feature>
<dbReference type="PANTHER" id="PTHR33710">
    <property type="entry name" value="BNAC02G09200D PROTEIN"/>
    <property type="match status" value="1"/>
</dbReference>
<evidence type="ECO:0000259" key="2">
    <source>
        <dbReference type="Pfam" id="PF00078"/>
    </source>
</evidence>
<dbReference type="SUPFAM" id="SSF56672">
    <property type="entry name" value="DNA/RNA polymerases"/>
    <property type="match status" value="1"/>
</dbReference>
<feature type="compositionally biased region" description="Basic and acidic residues" evidence="1">
    <location>
        <begin position="182"/>
        <end position="194"/>
    </location>
</feature>
<dbReference type="InterPro" id="IPR012337">
    <property type="entry name" value="RNaseH-like_sf"/>
</dbReference>